<evidence type="ECO:0000256" key="1">
    <source>
        <dbReference type="ARBA" id="ARBA00022679"/>
    </source>
</evidence>
<keyword evidence="2 3" id="KW-0548">Nucleotidyltransferase</keyword>
<feature type="site" description="Positions MEP for the nucleophilic attack" evidence="3">
    <location>
        <position position="158"/>
    </location>
</feature>
<name>S0F8L9_9BACT</name>
<accession>S0F8L9</accession>
<evidence type="ECO:0000256" key="2">
    <source>
        <dbReference type="ARBA" id="ARBA00022695"/>
    </source>
</evidence>
<dbReference type="Gene3D" id="3.40.50.720">
    <property type="entry name" value="NAD(P)-binding Rossmann-like Domain"/>
    <property type="match status" value="1"/>
</dbReference>
<evidence type="ECO:0000313" key="5">
    <source>
        <dbReference type="EMBL" id="EEF76689.1"/>
    </source>
</evidence>
<dbReference type="PRINTS" id="PR00081">
    <property type="entry name" value="GDHRDH"/>
</dbReference>
<dbReference type="CDD" id="cd02516">
    <property type="entry name" value="CDP-ME_synthetase"/>
    <property type="match status" value="1"/>
</dbReference>
<dbReference type="CDD" id="cd05233">
    <property type="entry name" value="SDR_c"/>
    <property type="match status" value="1"/>
</dbReference>
<gene>
    <name evidence="3" type="primary">ispD</name>
    <name evidence="5" type="ORF">BACCOPRO_02195</name>
</gene>
<dbReference type="eggNOG" id="COG1211">
    <property type="taxonomic scope" value="Bacteria"/>
</dbReference>
<comment type="similarity">
    <text evidence="3">Belongs to the IspD/TarI cytidylyltransferase family. IspD subfamily.</text>
</comment>
<dbReference type="FunFam" id="3.90.550.10:FF:000003">
    <property type="entry name" value="2-C-methyl-D-erythritol 4-phosphate cytidylyltransferase"/>
    <property type="match status" value="1"/>
</dbReference>
<feature type="site" description="Positions MEP for the nucleophilic attack" evidence="3">
    <location>
        <position position="217"/>
    </location>
</feature>
<dbReference type="PIRSF" id="PIRSF036586">
    <property type="entry name" value="CDP-ribitol_syn"/>
    <property type="match status" value="1"/>
</dbReference>
<dbReference type="GO" id="GO:0050518">
    <property type="term" value="F:2-C-methyl-D-erythritol 4-phosphate cytidylyltransferase activity"/>
    <property type="evidence" value="ECO:0007669"/>
    <property type="project" value="UniProtKB-UniRule"/>
</dbReference>
<feature type="site" description="Transition state stabilizer" evidence="3">
    <location>
        <position position="27"/>
    </location>
</feature>
<dbReference type="SUPFAM" id="SSF53448">
    <property type="entry name" value="Nucleotide-diphospho-sugar transferases"/>
    <property type="match status" value="1"/>
</dbReference>
<evidence type="ECO:0000256" key="3">
    <source>
        <dbReference type="HAMAP-Rule" id="MF_00108"/>
    </source>
</evidence>
<dbReference type="InterPro" id="IPR001228">
    <property type="entry name" value="IspD"/>
</dbReference>
<comment type="catalytic activity">
    <reaction evidence="3">
        <text>2-C-methyl-D-erythritol 4-phosphate + CTP + H(+) = 4-CDP-2-C-methyl-D-erythritol + diphosphate</text>
        <dbReference type="Rhea" id="RHEA:13429"/>
        <dbReference type="ChEBI" id="CHEBI:15378"/>
        <dbReference type="ChEBI" id="CHEBI:33019"/>
        <dbReference type="ChEBI" id="CHEBI:37563"/>
        <dbReference type="ChEBI" id="CHEBI:57823"/>
        <dbReference type="ChEBI" id="CHEBI:58262"/>
        <dbReference type="EC" id="2.7.7.60"/>
    </reaction>
</comment>
<dbReference type="HAMAP" id="MF_00108">
    <property type="entry name" value="IspD"/>
    <property type="match status" value="1"/>
</dbReference>
<dbReference type="PANTHER" id="PTHR32125:SF4">
    <property type="entry name" value="2-C-METHYL-D-ERYTHRITOL 4-PHOSPHATE CYTIDYLYLTRANSFERASE, CHLOROPLASTIC"/>
    <property type="match status" value="1"/>
</dbReference>
<dbReference type="Pfam" id="PF01128">
    <property type="entry name" value="IspD"/>
    <property type="match status" value="1"/>
</dbReference>
<sequence length="460" mass="51773">MYGKMKKNIAVILAGGVGSRLGLSTPKQFFKVAGKMVVEHTVEAFERNSHIDEIAIVSNPFYIAEFENMTIRNGWKKVKKILQGGKERYHSSLSAIESYAGTECNLIFHDAVRPLVSQRIINDVVTALDTYQAIDVALPSADTIIEVEGDFICQIPDRSRLRRGQTPQAFDLETIRKAYEIALKDPNFKVTDDCGVVRKYLPEVPIYVVLGEESNMKLTYKEDTYLLDKFFQLRKSELNHEDGSRENFQGKVAVLFGGSYGIGAETADLLEQKGAKVYRFSRSLNRVDVGNRQEVAEALRSVFELEKRIDFVVNTAGILNKEPLITTDYETITRAVQTNYMGTVNVALEAFPYLKESKGKLIFFTSSSYTRGRAFYSIYSSTKAAIVNFVQAIAQEWDSFGIRINCINPERTKTPMRVHNFGIEPENTLLSARQVAEATLLTLASDYTGQVIDVKRDHTL</sequence>
<keyword evidence="6" id="KW-1185">Reference proteome</keyword>
<dbReference type="eggNOG" id="COG1028">
    <property type="taxonomic scope" value="Bacteria"/>
</dbReference>
<dbReference type="EMBL" id="ACBW01000148">
    <property type="protein sequence ID" value="EEF76689.1"/>
    <property type="molecule type" value="Genomic_DNA"/>
</dbReference>
<feature type="site" description="Transition state stabilizer" evidence="3">
    <location>
        <position position="20"/>
    </location>
</feature>
<dbReference type="InterPro" id="IPR050088">
    <property type="entry name" value="IspD/TarI_cytidylyltransf_bact"/>
</dbReference>
<dbReference type="InterPro" id="IPR036291">
    <property type="entry name" value="NAD(P)-bd_dom_sf"/>
</dbReference>
<dbReference type="InterPro" id="IPR020904">
    <property type="entry name" value="Sc_DH/Rdtase_CS"/>
</dbReference>
<dbReference type="Gene3D" id="3.90.550.10">
    <property type="entry name" value="Spore Coat Polysaccharide Biosynthesis Protein SpsA, Chain A"/>
    <property type="match status" value="1"/>
</dbReference>
<dbReference type="HOGENOM" id="CLU_049603_0_0_10"/>
<dbReference type="Proteomes" id="UP000014073">
    <property type="component" value="Unassembled WGS sequence"/>
</dbReference>
<dbReference type="InterPro" id="IPR012115">
    <property type="entry name" value="CDP-ribitol_syn"/>
</dbReference>
<dbReference type="UniPathway" id="UPA00056">
    <property type="reaction ID" value="UER00093"/>
</dbReference>
<proteinExistence type="inferred from homology"/>
<dbReference type="PRINTS" id="PR00080">
    <property type="entry name" value="SDRFAMILY"/>
</dbReference>
<dbReference type="InterPro" id="IPR029044">
    <property type="entry name" value="Nucleotide-diphossugar_trans"/>
</dbReference>
<organism evidence="5 6">
    <name type="scientific">Phocaeicola coprophilus DSM 18228 = JCM 13818</name>
    <dbReference type="NCBI Taxonomy" id="547042"/>
    <lineage>
        <taxon>Bacteria</taxon>
        <taxon>Pseudomonadati</taxon>
        <taxon>Bacteroidota</taxon>
        <taxon>Bacteroidia</taxon>
        <taxon>Bacteroidales</taxon>
        <taxon>Bacteroidaceae</taxon>
        <taxon>Phocaeicola</taxon>
    </lineage>
</organism>
<evidence type="ECO:0000313" key="6">
    <source>
        <dbReference type="Proteomes" id="UP000014073"/>
    </source>
</evidence>
<comment type="pathway">
    <text evidence="3">Isoprenoid biosynthesis; isopentenyl diphosphate biosynthesis via DXP pathway; isopentenyl diphosphate from 1-deoxy-D-xylulose 5-phosphate: step 2/6.</text>
</comment>
<dbReference type="STRING" id="547042.BACCOPRO_02195"/>
<keyword evidence="1 3" id="KW-0808">Transferase</keyword>
<dbReference type="Pfam" id="PF00106">
    <property type="entry name" value="adh_short"/>
    <property type="match status" value="1"/>
</dbReference>
<dbReference type="SUPFAM" id="SSF51735">
    <property type="entry name" value="NAD(P)-binding Rossmann-fold domains"/>
    <property type="match status" value="1"/>
</dbReference>
<protein>
    <recommendedName>
        <fullName evidence="3">2-C-methyl-D-erythritol 4-phosphate cytidylyltransferase</fullName>
        <ecNumber evidence="3">2.7.7.60</ecNumber>
    </recommendedName>
    <alternativeName>
        <fullName evidence="3">4-diphosphocytidyl-2C-methyl-D-erythritol synthase</fullName>
    </alternativeName>
    <alternativeName>
        <fullName evidence="3">MEP cytidylyltransferase</fullName>
        <shortName evidence="3">MCT</shortName>
    </alternativeName>
</protein>
<dbReference type="InterPro" id="IPR002347">
    <property type="entry name" value="SDR_fam"/>
</dbReference>
<dbReference type="PANTHER" id="PTHR32125">
    <property type="entry name" value="2-C-METHYL-D-ERYTHRITOL 4-PHOSPHATE CYTIDYLYLTRANSFERASE, CHLOROPLASTIC"/>
    <property type="match status" value="1"/>
</dbReference>
<comment type="similarity">
    <text evidence="4">Belongs to the short-chain dehydrogenases/reductases (SDR) family.</text>
</comment>
<dbReference type="InterPro" id="IPR034683">
    <property type="entry name" value="IspD/TarI"/>
</dbReference>
<dbReference type="EC" id="2.7.7.60" evidence="3"/>
<comment type="caution">
    <text evidence="5">The sequence shown here is derived from an EMBL/GenBank/DDBJ whole genome shotgun (WGS) entry which is preliminary data.</text>
</comment>
<reference evidence="5 6" key="1">
    <citation type="submission" date="2008-12" db="EMBL/GenBank/DDBJ databases">
        <authorList>
            <person name="Fulton L."/>
            <person name="Clifton S."/>
            <person name="Fulton B."/>
            <person name="Xu J."/>
            <person name="Minx P."/>
            <person name="Pepin K.H."/>
            <person name="Johnson M."/>
            <person name="Bhonagiri V."/>
            <person name="Nash W.E."/>
            <person name="Mardis E.R."/>
            <person name="Wilson R.K."/>
        </authorList>
    </citation>
    <scope>NUCLEOTIDE SEQUENCE [LARGE SCALE GENOMIC DNA]</scope>
    <source>
        <strain evidence="5 6">DSM 18228</strain>
    </source>
</reference>
<dbReference type="PROSITE" id="PS00061">
    <property type="entry name" value="ADH_SHORT"/>
    <property type="match status" value="1"/>
</dbReference>
<evidence type="ECO:0000256" key="4">
    <source>
        <dbReference type="RuleBase" id="RU000363"/>
    </source>
</evidence>
<keyword evidence="3" id="KW-0414">Isoprene biosynthesis</keyword>
<dbReference type="AlphaFoldDB" id="S0F8L9"/>
<comment type="function">
    <text evidence="3">Catalyzes the formation of 4-diphosphocytidyl-2-C-methyl-D-erythritol from CTP and 2-C-methyl-D-erythritol 4-phosphate (MEP).</text>
</comment>
<dbReference type="GO" id="GO:0019288">
    <property type="term" value="P:isopentenyl diphosphate biosynthetic process, methylerythritol 4-phosphate pathway"/>
    <property type="evidence" value="ECO:0007669"/>
    <property type="project" value="UniProtKB-UniRule"/>
</dbReference>